<reference evidence="1" key="1">
    <citation type="submission" date="2018-05" db="EMBL/GenBank/DDBJ databases">
        <authorList>
            <person name="Lanie J.A."/>
            <person name="Ng W.-L."/>
            <person name="Kazmierczak K.M."/>
            <person name="Andrzejewski T.M."/>
            <person name="Davidsen T.M."/>
            <person name="Wayne K.J."/>
            <person name="Tettelin H."/>
            <person name="Glass J.I."/>
            <person name="Rusch D."/>
            <person name="Podicherti R."/>
            <person name="Tsui H.-C.T."/>
            <person name="Winkler M.E."/>
        </authorList>
    </citation>
    <scope>NUCLEOTIDE SEQUENCE</scope>
</reference>
<organism evidence="1">
    <name type="scientific">marine metagenome</name>
    <dbReference type="NCBI Taxonomy" id="408172"/>
    <lineage>
        <taxon>unclassified sequences</taxon>
        <taxon>metagenomes</taxon>
        <taxon>ecological metagenomes</taxon>
    </lineage>
</organism>
<sequence>MIKMKYFQTCLPFLVASIMLFGNTLRAEFFSISAGVPLSHDIADENISSDGVSGYFFHVKFPILVGVGLENYETKIKEKIDNSIAKIGTTMYDIFYLLPIPIINLTVGLGAGEAELLCTTCSSNYDKGTAT</sequence>
<evidence type="ECO:0000313" key="1">
    <source>
        <dbReference type="EMBL" id="SVE26462.1"/>
    </source>
</evidence>
<proteinExistence type="predicted"/>
<evidence type="ECO:0008006" key="2">
    <source>
        <dbReference type="Google" id="ProtNLM"/>
    </source>
</evidence>
<gene>
    <name evidence="1" type="ORF">METZ01_LOCUS479316</name>
</gene>
<dbReference type="AlphaFoldDB" id="A0A383C2R7"/>
<protein>
    <recommendedName>
        <fullName evidence="2">Outer membrane protein beta-barrel domain-containing protein</fullName>
    </recommendedName>
</protein>
<dbReference type="EMBL" id="UINC01205334">
    <property type="protein sequence ID" value="SVE26462.1"/>
    <property type="molecule type" value="Genomic_DNA"/>
</dbReference>
<name>A0A383C2R7_9ZZZZ</name>
<feature type="non-terminal residue" evidence="1">
    <location>
        <position position="131"/>
    </location>
</feature>
<accession>A0A383C2R7</accession>